<reference evidence="1 2" key="1">
    <citation type="submission" date="2019-06" db="EMBL/GenBank/DDBJ databases">
        <title>Sequencing the genomes of 1000 actinobacteria strains.</title>
        <authorList>
            <person name="Klenk H.-P."/>
        </authorList>
    </citation>
    <scope>NUCLEOTIDE SEQUENCE [LARGE SCALE GENOMIC DNA]</scope>
    <source>
        <strain evidence="1 2">DSM 45671</strain>
    </source>
</reference>
<dbReference type="EMBL" id="VIWU01000001">
    <property type="protein sequence ID" value="TWF78360.1"/>
    <property type="molecule type" value="Genomic_DNA"/>
</dbReference>
<organism evidence="1 2">
    <name type="scientific">Pseudonocardia hierapolitana</name>
    <dbReference type="NCBI Taxonomy" id="1128676"/>
    <lineage>
        <taxon>Bacteria</taxon>
        <taxon>Bacillati</taxon>
        <taxon>Actinomycetota</taxon>
        <taxon>Actinomycetes</taxon>
        <taxon>Pseudonocardiales</taxon>
        <taxon>Pseudonocardiaceae</taxon>
        <taxon>Pseudonocardia</taxon>
    </lineage>
</organism>
<name>A0A561SU25_9PSEU</name>
<keyword evidence="2" id="KW-1185">Reference proteome</keyword>
<protein>
    <submittedName>
        <fullName evidence="1">Uncharacterized protein</fullName>
    </submittedName>
</protein>
<accession>A0A561SU25</accession>
<sequence>MTPARLFTRWIEPHPLRATNGDALTTTPDVRLGNPDRTAADCRGVSLDVGRRPGHHVPARTITTEQLDQAVRQLRERRGRPAAEQMQAILRALDLTVVRVNEHRG</sequence>
<evidence type="ECO:0000313" key="1">
    <source>
        <dbReference type="EMBL" id="TWF78360.1"/>
    </source>
</evidence>
<dbReference type="AlphaFoldDB" id="A0A561SU25"/>
<dbReference type="Proteomes" id="UP000321261">
    <property type="component" value="Unassembled WGS sequence"/>
</dbReference>
<gene>
    <name evidence="1" type="ORF">FHX44_114283</name>
</gene>
<evidence type="ECO:0000313" key="2">
    <source>
        <dbReference type="Proteomes" id="UP000321261"/>
    </source>
</evidence>
<proteinExistence type="predicted"/>
<comment type="caution">
    <text evidence="1">The sequence shown here is derived from an EMBL/GenBank/DDBJ whole genome shotgun (WGS) entry which is preliminary data.</text>
</comment>